<dbReference type="InterPro" id="IPR039537">
    <property type="entry name" value="Retrotran_Ty1/copia-like"/>
</dbReference>
<dbReference type="InterPro" id="IPR036397">
    <property type="entry name" value="RNaseH_sf"/>
</dbReference>
<dbReference type="Proteomes" id="UP000596661">
    <property type="component" value="Chromosome 6"/>
</dbReference>
<dbReference type="EMBL" id="UZAU01000616">
    <property type="status" value="NOT_ANNOTATED_CDS"/>
    <property type="molecule type" value="Genomic_DNA"/>
</dbReference>
<dbReference type="Gene3D" id="3.30.420.10">
    <property type="entry name" value="Ribonuclease H-like superfamily/Ribonuclease H"/>
    <property type="match status" value="1"/>
</dbReference>
<dbReference type="InterPro" id="IPR054722">
    <property type="entry name" value="PolX-like_BBD"/>
</dbReference>
<keyword evidence="1" id="KW-0645">Protease</keyword>
<dbReference type="InterPro" id="IPR001584">
    <property type="entry name" value="Integrase_cat-core"/>
</dbReference>
<keyword evidence="1" id="KW-0378">Hydrolase</keyword>
<dbReference type="InterPro" id="IPR012337">
    <property type="entry name" value="RNaseH-like_sf"/>
</dbReference>
<evidence type="ECO:0000259" key="3">
    <source>
        <dbReference type="PROSITE" id="PS50994"/>
    </source>
</evidence>
<feature type="domain" description="Integrase catalytic" evidence="3">
    <location>
        <begin position="357"/>
        <end position="483"/>
    </location>
</feature>
<dbReference type="Pfam" id="PF13976">
    <property type="entry name" value="gag_pre-integrs"/>
    <property type="match status" value="1"/>
</dbReference>
<dbReference type="PANTHER" id="PTHR42648">
    <property type="entry name" value="TRANSPOSASE, PUTATIVE-RELATED"/>
    <property type="match status" value="1"/>
</dbReference>
<dbReference type="PANTHER" id="PTHR42648:SF31">
    <property type="entry name" value="RNA-DIRECTED DNA POLYMERASE"/>
    <property type="match status" value="1"/>
</dbReference>
<dbReference type="Pfam" id="PF14223">
    <property type="entry name" value="Retrotran_gag_2"/>
    <property type="match status" value="1"/>
</dbReference>
<dbReference type="Pfam" id="PF22936">
    <property type="entry name" value="Pol_BBD"/>
    <property type="match status" value="1"/>
</dbReference>
<feature type="compositionally biased region" description="Low complexity" evidence="2">
    <location>
        <begin position="176"/>
        <end position="190"/>
    </location>
</feature>
<dbReference type="InterPro" id="IPR025724">
    <property type="entry name" value="GAG-pre-integrase_dom"/>
</dbReference>
<dbReference type="SUPFAM" id="SSF53098">
    <property type="entry name" value="Ribonuclease H-like"/>
    <property type="match status" value="1"/>
</dbReference>
<reference evidence="4" key="2">
    <citation type="submission" date="2021-03" db="UniProtKB">
        <authorList>
            <consortium name="EnsemblPlants"/>
        </authorList>
    </citation>
    <scope>IDENTIFICATION</scope>
</reference>
<reference evidence="4" key="1">
    <citation type="submission" date="2018-11" db="EMBL/GenBank/DDBJ databases">
        <authorList>
            <person name="Grassa J C."/>
        </authorList>
    </citation>
    <scope>NUCLEOTIDE SEQUENCE [LARGE SCALE GENOMIC DNA]</scope>
</reference>
<evidence type="ECO:0000313" key="5">
    <source>
        <dbReference type="Proteomes" id="UP000596661"/>
    </source>
</evidence>
<dbReference type="GO" id="GO:0015074">
    <property type="term" value="P:DNA integration"/>
    <property type="evidence" value="ECO:0007669"/>
    <property type="project" value="InterPro"/>
</dbReference>
<evidence type="ECO:0000256" key="1">
    <source>
        <dbReference type="ARBA" id="ARBA00022670"/>
    </source>
</evidence>
<proteinExistence type="predicted"/>
<feature type="region of interest" description="Disordered" evidence="2">
    <location>
        <begin position="168"/>
        <end position="201"/>
    </location>
</feature>
<dbReference type="EnsemblPlants" id="evm.model.06.1630">
    <property type="protein sequence ID" value="cds.evm.model.06.1630"/>
    <property type="gene ID" value="evm.TU.06.1630"/>
</dbReference>
<dbReference type="GO" id="GO:0006508">
    <property type="term" value="P:proteolysis"/>
    <property type="evidence" value="ECO:0007669"/>
    <property type="project" value="UniProtKB-KW"/>
</dbReference>
<sequence length="538" mass="61916">MDKEELKELGDDKKKIKEIETKSHSAILLSLGDEMLRKVSNEETALGLWEILASIYLKKSLANKLYLKKKLYTLKMEDSKELRKHLGEFNQIILDLSNIGVKIEDEDQGILLLSSLPKSYEHFVDTILYGKETLAMTEAKAALNSKEIQKKNDERTDGIANSLFVKTRNNSKDSRGGYNKTNYKNNQNKGHSQGYKPKAKSKQGKQYYYYKKEGHFRDESLVMTSQESECEWILDSGCSFHVKPRRELFSDIKKIEGGSVLLGDNKACKISGMGSVLITMNDGQVKLIQEVMEAVLGKTNLVVKNSDRDNTRLWHMRLGHVSERGLYELEKQGILKGKLGKKLRFCEECVYGKCSRVKFTPGLHTTKGKLDYVHSHLWGASRTKTIGGASYYMSIIDDYTRRVWVLLLKTKDEAFKTFVNWKKLIENQRGRKIKKLRIDNGLEYCSYQFTMFCQDNGIARHKNVIKTPQQNGIVERMNRTLLERDYKLVRDRVRRDVRPPERLGYVDCIAFALAAEIEKGEPTTYVEAVARKNRKKSK</sequence>
<dbReference type="Gramene" id="evm.model.06.1630">
    <property type="protein sequence ID" value="cds.evm.model.06.1630"/>
    <property type="gene ID" value="evm.TU.06.1630"/>
</dbReference>
<protein>
    <recommendedName>
        <fullName evidence="3">Integrase catalytic domain-containing protein</fullName>
    </recommendedName>
</protein>
<dbReference type="AlphaFoldDB" id="A0A803PVB6"/>
<dbReference type="PROSITE" id="PS50994">
    <property type="entry name" value="INTEGRASE"/>
    <property type="match status" value="1"/>
</dbReference>
<keyword evidence="5" id="KW-1185">Reference proteome</keyword>
<name>A0A803PVB6_CANSA</name>
<organism evidence="4 5">
    <name type="scientific">Cannabis sativa</name>
    <name type="common">Hemp</name>
    <name type="synonym">Marijuana</name>
    <dbReference type="NCBI Taxonomy" id="3483"/>
    <lineage>
        <taxon>Eukaryota</taxon>
        <taxon>Viridiplantae</taxon>
        <taxon>Streptophyta</taxon>
        <taxon>Embryophyta</taxon>
        <taxon>Tracheophyta</taxon>
        <taxon>Spermatophyta</taxon>
        <taxon>Magnoliopsida</taxon>
        <taxon>eudicotyledons</taxon>
        <taxon>Gunneridae</taxon>
        <taxon>Pentapetalae</taxon>
        <taxon>rosids</taxon>
        <taxon>fabids</taxon>
        <taxon>Rosales</taxon>
        <taxon>Cannabaceae</taxon>
        <taxon>Cannabis</taxon>
    </lineage>
</organism>
<dbReference type="GO" id="GO:0003676">
    <property type="term" value="F:nucleic acid binding"/>
    <property type="evidence" value="ECO:0007669"/>
    <property type="project" value="InterPro"/>
</dbReference>
<dbReference type="OMA" id="SECEWIL"/>
<accession>A0A803PVB6</accession>
<evidence type="ECO:0000313" key="4">
    <source>
        <dbReference type="EnsemblPlants" id="cds.evm.model.06.1630"/>
    </source>
</evidence>
<evidence type="ECO:0000256" key="2">
    <source>
        <dbReference type="SAM" id="MobiDB-lite"/>
    </source>
</evidence>
<dbReference type="GO" id="GO:0008233">
    <property type="term" value="F:peptidase activity"/>
    <property type="evidence" value="ECO:0007669"/>
    <property type="project" value="UniProtKB-KW"/>
</dbReference>
<dbReference type="Pfam" id="PF00665">
    <property type="entry name" value="rve"/>
    <property type="match status" value="1"/>
</dbReference>